<protein>
    <submittedName>
        <fullName evidence="4">ZP domain-containing protein</fullName>
    </submittedName>
</protein>
<reference evidence="4" key="1">
    <citation type="submission" date="2016-11" db="UniProtKB">
        <authorList>
            <consortium name="WormBaseParasite"/>
        </authorList>
    </citation>
    <scope>IDENTIFICATION</scope>
</reference>
<keyword evidence="1" id="KW-1015">Disulfide bond</keyword>
<evidence type="ECO:0000259" key="2">
    <source>
        <dbReference type="PROSITE" id="PS51034"/>
    </source>
</evidence>
<dbReference type="InterPro" id="IPR042235">
    <property type="entry name" value="ZP-C_dom"/>
</dbReference>
<evidence type="ECO:0000313" key="4">
    <source>
        <dbReference type="WBParaSite" id="MhA1_Contig74.frz3.gene14"/>
    </source>
</evidence>
<dbReference type="InterPro" id="IPR055355">
    <property type="entry name" value="ZP-C"/>
</dbReference>
<dbReference type="GO" id="GO:0009653">
    <property type="term" value="P:anatomical structure morphogenesis"/>
    <property type="evidence" value="ECO:0007669"/>
    <property type="project" value="TreeGrafter"/>
</dbReference>
<dbReference type="PANTHER" id="PTHR47327:SF4">
    <property type="entry name" value="APPLE DOMAIN-CONTAINING PROTEIN-RELATED"/>
    <property type="match status" value="1"/>
</dbReference>
<dbReference type="PROSITE" id="PS51034">
    <property type="entry name" value="ZP_2"/>
    <property type="match status" value="1"/>
</dbReference>
<dbReference type="WBParaSite" id="MhA1_Contig74.frz3.gene14">
    <property type="protein sequence ID" value="MhA1_Contig74.frz3.gene14"/>
    <property type="gene ID" value="MhA1_Contig74.frz3.gene14"/>
</dbReference>
<evidence type="ECO:0000256" key="1">
    <source>
        <dbReference type="ARBA" id="ARBA00023157"/>
    </source>
</evidence>
<sequence length="332" mass="36913">MLGGKVQTAAALRVHGPQPSLIQPRGKIELGNPVLMQMGPVRSERQSGEGPLIQAKLGDILELRWEIMAMDEELDFLVRDCYAEPGTSSPSGTEGERLPLIENGCPTPAVAQKLIPNPIKAINSAVKLTHLQAFRFDSSPAVKITCHLELCKENCKSVNCKFNDGIKESWGRKRRFAIDNNINRKNEVKEFETRRFVVPRFAQATTSLVIVDPLQQQNSVIKTEQQQQPFISHSSISKQTLNVANKNNKENNNLTKTLKASSLFEAFTEAAGGRKNNLELTTEGEQQQQLCLHKWTLGGVFGTLLTLIIVQSGVVAKHLINRFIVDKRINLN</sequence>
<dbReference type="InterPro" id="IPR052774">
    <property type="entry name" value="Celegans_DevNeuronal_Protein"/>
</dbReference>
<dbReference type="Gene3D" id="2.60.40.4100">
    <property type="entry name" value="Zona pellucida, ZP-C domain"/>
    <property type="match status" value="1"/>
</dbReference>
<keyword evidence="3" id="KW-1185">Reference proteome</keyword>
<dbReference type="OMA" id="KITCHLE"/>
<dbReference type="PANTHER" id="PTHR47327">
    <property type="entry name" value="FI18240P1-RELATED"/>
    <property type="match status" value="1"/>
</dbReference>
<name>A0A1I8BWJ0_MELHA</name>
<proteinExistence type="predicted"/>
<dbReference type="InterPro" id="IPR001507">
    <property type="entry name" value="ZP_dom"/>
</dbReference>
<dbReference type="Proteomes" id="UP000095281">
    <property type="component" value="Unplaced"/>
</dbReference>
<organism evidence="3 4">
    <name type="scientific">Meloidogyne hapla</name>
    <name type="common">Root-knot nematode worm</name>
    <dbReference type="NCBI Taxonomy" id="6305"/>
    <lineage>
        <taxon>Eukaryota</taxon>
        <taxon>Metazoa</taxon>
        <taxon>Ecdysozoa</taxon>
        <taxon>Nematoda</taxon>
        <taxon>Chromadorea</taxon>
        <taxon>Rhabditida</taxon>
        <taxon>Tylenchina</taxon>
        <taxon>Tylenchomorpha</taxon>
        <taxon>Tylenchoidea</taxon>
        <taxon>Meloidogynidae</taxon>
        <taxon>Meloidogyninae</taxon>
        <taxon>Meloidogyne</taxon>
    </lineage>
</organism>
<accession>A0A1I8BWJ0</accession>
<dbReference type="Pfam" id="PF00100">
    <property type="entry name" value="Zona_pellucida"/>
    <property type="match status" value="1"/>
</dbReference>
<dbReference type="AlphaFoldDB" id="A0A1I8BWJ0"/>
<evidence type="ECO:0000313" key="3">
    <source>
        <dbReference type="Proteomes" id="UP000095281"/>
    </source>
</evidence>
<feature type="domain" description="ZP" evidence="2">
    <location>
        <begin position="1"/>
        <end position="167"/>
    </location>
</feature>